<feature type="compositionally biased region" description="Pro residues" evidence="2">
    <location>
        <begin position="103"/>
        <end position="113"/>
    </location>
</feature>
<dbReference type="GeneID" id="70124130"/>
<name>A0A9P9A0B4_9PEZI</name>
<accession>A0A9P9A0B4</accession>
<dbReference type="PROSITE" id="PS00463">
    <property type="entry name" value="ZN2_CY6_FUNGAL_1"/>
    <property type="match status" value="1"/>
</dbReference>
<feature type="domain" description="Zn(2)-C6 fungal-type" evidence="3">
    <location>
        <begin position="26"/>
        <end position="56"/>
    </location>
</feature>
<dbReference type="InterPro" id="IPR001138">
    <property type="entry name" value="Zn2Cys6_DnaBD"/>
</dbReference>
<dbReference type="GO" id="GO:0008270">
    <property type="term" value="F:zinc ion binding"/>
    <property type="evidence" value="ECO:0007669"/>
    <property type="project" value="InterPro"/>
</dbReference>
<evidence type="ECO:0000313" key="5">
    <source>
        <dbReference type="Proteomes" id="UP000758603"/>
    </source>
</evidence>
<feature type="region of interest" description="Disordered" evidence="2">
    <location>
        <begin position="61"/>
        <end position="118"/>
    </location>
</feature>
<reference evidence="4" key="1">
    <citation type="journal article" date="2021" name="Nat. Commun.">
        <title>Genetic determinants of endophytism in the Arabidopsis root mycobiome.</title>
        <authorList>
            <person name="Mesny F."/>
            <person name="Miyauchi S."/>
            <person name="Thiergart T."/>
            <person name="Pickel B."/>
            <person name="Atanasova L."/>
            <person name="Karlsson M."/>
            <person name="Huettel B."/>
            <person name="Barry K.W."/>
            <person name="Haridas S."/>
            <person name="Chen C."/>
            <person name="Bauer D."/>
            <person name="Andreopoulos W."/>
            <person name="Pangilinan J."/>
            <person name="LaButti K."/>
            <person name="Riley R."/>
            <person name="Lipzen A."/>
            <person name="Clum A."/>
            <person name="Drula E."/>
            <person name="Henrissat B."/>
            <person name="Kohler A."/>
            <person name="Grigoriev I.V."/>
            <person name="Martin F.M."/>
            <person name="Hacquard S."/>
        </authorList>
    </citation>
    <scope>NUCLEOTIDE SEQUENCE</scope>
    <source>
        <strain evidence="4">MPI-SDFR-AT-0073</strain>
    </source>
</reference>
<keyword evidence="5" id="KW-1185">Reference proteome</keyword>
<organism evidence="4 5">
    <name type="scientific">Truncatella angustata</name>
    <dbReference type="NCBI Taxonomy" id="152316"/>
    <lineage>
        <taxon>Eukaryota</taxon>
        <taxon>Fungi</taxon>
        <taxon>Dikarya</taxon>
        <taxon>Ascomycota</taxon>
        <taxon>Pezizomycotina</taxon>
        <taxon>Sordariomycetes</taxon>
        <taxon>Xylariomycetidae</taxon>
        <taxon>Amphisphaeriales</taxon>
        <taxon>Sporocadaceae</taxon>
        <taxon>Truncatella</taxon>
    </lineage>
</organism>
<dbReference type="EMBL" id="JAGPXC010000002">
    <property type="protein sequence ID" value="KAH6656899.1"/>
    <property type="molecule type" value="Genomic_DNA"/>
</dbReference>
<dbReference type="Proteomes" id="UP000758603">
    <property type="component" value="Unassembled WGS sequence"/>
</dbReference>
<dbReference type="InterPro" id="IPR052400">
    <property type="entry name" value="Zn2-C6_fungal_TF"/>
</dbReference>
<evidence type="ECO:0000256" key="1">
    <source>
        <dbReference type="ARBA" id="ARBA00023242"/>
    </source>
</evidence>
<dbReference type="PRINTS" id="PR00755">
    <property type="entry name" value="AFLATOXINBRP"/>
</dbReference>
<dbReference type="InterPro" id="IPR036864">
    <property type="entry name" value="Zn2-C6_fun-type_DNA-bd_sf"/>
</dbReference>
<dbReference type="OrthoDB" id="416217at2759"/>
<dbReference type="PANTHER" id="PTHR47657:SF13">
    <property type="entry name" value="ZN(2)-C6 FUNGAL-TYPE DOMAIN-CONTAINING PROTEIN-RELATED"/>
    <property type="match status" value="1"/>
</dbReference>
<sequence length="446" mass="50450">MREQTAENSDAADAKLRRSHRKSRNGCRNCKRRKVKCDELKPECTNCVRFGMPCDFTGLANPSSSATSTTSHHIVSQDRAIPIRKRGRGRPRRDWSQDAEPNTPAPAARPPSPKQTQESIYDPYTLNIANVELLVHFTAVTASTLSGAPSRYDKMSSFWADNAPRIGLTHHYVLHLAFSLASYHRVYLQDFNSGQLSEYVQQADHYFRIGLTAFTAALTNANKTNCGALDISAQLVCFCTFAAGPKDLNDLLICRVDDEIAHNWGPLIKGLRLIREMFDPSTLFSGLMAPLGPSDGPPPPHDQRAECARENFPRLDWEPPVKDLSNLVDESASQHREVYRVELRNLTAIYRGTYGDTSSEYDGLDTDRMVFGWLYRMNDAFVNCVRLKEPVALIIHAYFAVLLKTMSKCWYIEGWCEHLLASVTRMIPGSYKKWLDWPRMQVGMPR</sequence>
<feature type="region of interest" description="Disordered" evidence="2">
    <location>
        <begin position="1"/>
        <end position="27"/>
    </location>
</feature>
<feature type="compositionally biased region" description="Basic residues" evidence="2">
    <location>
        <begin position="82"/>
        <end position="91"/>
    </location>
</feature>
<keyword evidence="1" id="KW-0539">Nucleus</keyword>
<evidence type="ECO:0000256" key="2">
    <source>
        <dbReference type="SAM" id="MobiDB-lite"/>
    </source>
</evidence>
<evidence type="ECO:0000259" key="3">
    <source>
        <dbReference type="PROSITE" id="PS50048"/>
    </source>
</evidence>
<dbReference type="GO" id="GO:0000981">
    <property type="term" value="F:DNA-binding transcription factor activity, RNA polymerase II-specific"/>
    <property type="evidence" value="ECO:0007669"/>
    <property type="project" value="InterPro"/>
</dbReference>
<protein>
    <recommendedName>
        <fullName evidence="3">Zn(2)-C6 fungal-type domain-containing protein</fullName>
    </recommendedName>
</protein>
<dbReference type="PROSITE" id="PS50048">
    <property type="entry name" value="ZN2_CY6_FUNGAL_2"/>
    <property type="match status" value="1"/>
</dbReference>
<dbReference type="AlphaFoldDB" id="A0A9P9A0B4"/>
<evidence type="ECO:0000313" key="4">
    <source>
        <dbReference type="EMBL" id="KAH6656899.1"/>
    </source>
</evidence>
<comment type="caution">
    <text evidence="4">The sequence shown here is derived from an EMBL/GenBank/DDBJ whole genome shotgun (WGS) entry which is preliminary data.</text>
</comment>
<gene>
    <name evidence="4" type="ORF">BKA67DRAFT_173829</name>
</gene>
<dbReference type="SUPFAM" id="SSF57701">
    <property type="entry name" value="Zn2/Cys6 DNA-binding domain"/>
    <property type="match status" value="1"/>
</dbReference>
<dbReference type="Pfam" id="PF00172">
    <property type="entry name" value="Zn_clus"/>
    <property type="match status" value="1"/>
</dbReference>
<dbReference type="CDD" id="cd00067">
    <property type="entry name" value="GAL4"/>
    <property type="match status" value="1"/>
</dbReference>
<dbReference type="RefSeq" id="XP_045961133.1">
    <property type="nucleotide sequence ID" value="XM_046095237.1"/>
</dbReference>
<feature type="compositionally biased region" description="Basic residues" evidence="2">
    <location>
        <begin position="17"/>
        <end position="27"/>
    </location>
</feature>
<proteinExistence type="predicted"/>
<dbReference type="PANTHER" id="PTHR47657">
    <property type="entry name" value="STEROL REGULATORY ELEMENT-BINDING PROTEIN ECM22"/>
    <property type="match status" value="1"/>
</dbReference>
<dbReference type="SMART" id="SM00066">
    <property type="entry name" value="GAL4"/>
    <property type="match status" value="1"/>
</dbReference>
<dbReference type="Gene3D" id="4.10.240.10">
    <property type="entry name" value="Zn(2)-C6 fungal-type DNA-binding domain"/>
    <property type="match status" value="1"/>
</dbReference>